<sequence length="124" mass="14513">MADDKIDNEQELEEAKPLSLFDEKMKGLLDELDERLEQIGGDFGPILMEELQNRLENIVRNFNEEVNTLFTESFKKWKVTDTQLREFVKSDIKLPQKEVTPNKKKDISTPDFIKDVEFGPVRPK</sequence>
<name>A0A381VFQ9_9ZZZZ</name>
<evidence type="ECO:0000313" key="1">
    <source>
        <dbReference type="EMBL" id="SVA39185.1"/>
    </source>
</evidence>
<gene>
    <name evidence="1" type="ORF">METZ01_LOCUS92039</name>
</gene>
<organism evidence="1">
    <name type="scientific">marine metagenome</name>
    <dbReference type="NCBI Taxonomy" id="408172"/>
    <lineage>
        <taxon>unclassified sequences</taxon>
        <taxon>metagenomes</taxon>
        <taxon>ecological metagenomes</taxon>
    </lineage>
</organism>
<accession>A0A381VFQ9</accession>
<dbReference type="AlphaFoldDB" id="A0A381VFQ9"/>
<protein>
    <submittedName>
        <fullName evidence="1">Uncharacterized protein</fullName>
    </submittedName>
</protein>
<proteinExistence type="predicted"/>
<dbReference type="EMBL" id="UINC01008714">
    <property type="protein sequence ID" value="SVA39185.1"/>
    <property type="molecule type" value="Genomic_DNA"/>
</dbReference>
<reference evidence="1" key="1">
    <citation type="submission" date="2018-05" db="EMBL/GenBank/DDBJ databases">
        <authorList>
            <person name="Lanie J.A."/>
            <person name="Ng W.-L."/>
            <person name="Kazmierczak K.M."/>
            <person name="Andrzejewski T.M."/>
            <person name="Davidsen T.M."/>
            <person name="Wayne K.J."/>
            <person name="Tettelin H."/>
            <person name="Glass J.I."/>
            <person name="Rusch D."/>
            <person name="Podicherti R."/>
            <person name="Tsui H.-C.T."/>
            <person name="Winkler M.E."/>
        </authorList>
    </citation>
    <scope>NUCLEOTIDE SEQUENCE</scope>
</reference>